<dbReference type="Gene3D" id="1.10.3230.20">
    <property type="entry name" value="P22 tail accessory factor (Gp4)"/>
    <property type="match status" value="2"/>
</dbReference>
<dbReference type="Pfam" id="PF11650">
    <property type="entry name" value="P22_Tail-4"/>
    <property type="match status" value="1"/>
</dbReference>
<reference evidence="1" key="1">
    <citation type="submission" date="2020-03" db="EMBL/GenBank/DDBJ databases">
        <title>The deep terrestrial virosphere.</title>
        <authorList>
            <person name="Holmfeldt K."/>
            <person name="Nilsson E."/>
            <person name="Simone D."/>
            <person name="Lopez-Fernandez M."/>
            <person name="Wu X."/>
            <person name="de Brujin I."/>
            <person name="Lundin D."/>
            <person name="Andersson A."/>
            <person name="Bertilsson S."/>
            <person name="Dopson M."/>
        </authorList>
    </citation>
    <scope>NUCLEOTIDE SEQUENCE</scope>
    <source>
        <strain evidence="1">MM415B01507</strain>
    </source>
</reference>
<organism evidence="1">
    <name type="scientific">viral metagenome</name>
    <dbReference type="NCBI Taxonomy" id="1070528"/>
    <lineage>
        <taxon>unclassified sequences</taxon>
        <taxon>metagenomes</taxon>
        <taxon>organismal metagenomes</taxon>
    </lineage>
</organism>
<dbReference type="EMBL" id="MT141306">
    <property type="protein sequence ID" value="QJA58054.1"/>
    <property type="molecule type" value="Genomic_DNA"/>
</dbReference>
<dbReference type="AlphaFoldDB" id="A0A6M3IKX5"/>
<gene>
    <name evidence="1" type="ORF">MM415B01507_0003</name>
</gene>
<evidence type="ECO:0000313" key="1">
    <source>
        <dbReference type="EMBL" id="QJA58054.1"/>
    </source>
</evidence>
<name>A0A6M3IKX5_9ZZZZ</name>
<dbReference type="InterPro" id="IPR020362">
    <property type="entry name" value="Tail_accessory_Gp4"/>
</dbReference>
<sequence length="233" mass="25691">MTTAKELITDSIIDLGKFDPGESPDPQDLNRGLRILNRMISAWSVKNMLISYTTTENFTMVSGMAGYTMGAAGTASSTRARRVVNAFVRDSGSYDYPVEMIDQHKYNLIPNKSLTGIPVSVFYDPVYPVGVLNYYPVPDAAYTAYIESLKNLHDTLTISDTLILDPAYEEAIVANLRLRLAPSYGIAVSQEMEITAREALNAITNLNLANRLQEMEMPAGFGGRRTGYNINQG</sequence>
<accession>A0A6M3IKX5</accession>
<protein>
    <submittedName>
        <fullName evidence="1">Putative tail protein</fullName>
    </submittedName>
</protein>
<dbReference type="InterPro" id="IPR038258">
    <property type="entry name" value="Gp4_sf"/>
</dbReference>
<proteinExistence type="predicted"/>